<dbReference type="EMBL" id="JBBJCI010000202">
    <property type="protein sequence ID" value="KAK7241423.1"/>
    <property type="molecule type" value="Genomic_DNA"/>
</dbReference>
<dbReference type="PRINTS" id="PR00792">
    <property type="entry name" value="PEPSIN"/>
</dbReference>
<dbReference type="GO" id="GO:0004190">
    <property type="term" value="F:aspartic-type endopeptidase activity"/>
    <property type="evidence" value="ECO:0007669"/>
    <property type="project" value="UniProtKB-KW"/>
</dbReference>
<dbReference type="PANTHER" id="PTHR47965:SF12">
    <property type="entry name" value="ASPARTIC PROTEINASE 3-RELATED"/>
    <property type="match status" value="1"/>
</dbReference>
<sequence length="586" mass="60351">MAPALSVLLSSVAVAAAAPSGGKKMVTKAMRPRGRTLKAEAIGRVKKFNDHASRLTGKTFSSVASTKAAEASSTSPNREMQSYWDYPMTLDYVVDIAVAANSSAKYSEYQVIVDTGSSNLAISLESCSCGEGSSDLDVSIDEDECIEVTYGSGAWSGYETATLSVGFVEGAGPDGVIVDDTTIAGIASQTDFFEGGGYNGILGLGYSDLSEPYSASECSSSSGMSGGGGMGGGGMSGGGGGGDMGGGGQMGGGGMQGGHKKSTGRSSGRSSQQGGMGGQQQQGGMGAPAPGPGRKLEETAATPLLDVFYEDGLLNENVFTLAFCSNTASFAIGGVDESVLESNITYVDVQETYGYFYGYYLVYLEGVAVDGVDVSGVSASSLNELGGVLVDSGTTLVYLPSTMTSKIEADVQSAAGSSVASNRFFEMESCVSADDLDSFPTITLELSGYDLKLEPTEYTLKYDDCYYWGIMSSDVGIIGNIALQNKMIVFDRDNNKVGFAKTDCGPGQATTKSSSTSSASKKAERQAARSPANAPAMLNAVRGVEKSNIFTSFSALSGLVVVAALLAVVAAKRQSAYEPIPVEEEV</sequence>
<dbReference type="InterPro" id="IPR033121">
    <property type="entry name" value="PEPTIDASE_A1"/>
</dbReference>
<dbReference type="SUPFAM" id="SSF50630">
    <property type="entry name" value="Acid proteases"/>
    <property type="match status" value="1"/>
</dbReference>
<dbReference type="PROSITE" id="PS51767">
    <property type="entry name" value="PEPTIDASE_A1"/>
    <property type="match status" value="1"/>
</dbReference>
<dbReference type="GO" id="GO:0006508">
    <property type="term" value="P:proteolysis"/>
    <property type="evidence" value="ECO:0007669"/>
    <property type="project" value="UniProtKB-KW"/>
</dbReference>
<dbReference type="PANTHER" id="PTHR47965">
    <property type="entry name" value="ASPARTYL PROTEASE-RELATED"/>
    <property type="match status" value="1"/>
</dbReference>
<dbReference type="Proteomes" id="UP001363151">
    <property type="component" value="Unassembled WGS sequence"/>
</dbReference>
<protein>
    <submittedName>
        <fullName evidence="1">Aspartic-type endopeptidase</fullName>
    </submittedName>
</protein>
<dbReference type="InterPro" id="IPR021109">
    <property type="entry name" value="Peptidase_aspartic_dom_sf"/>
</dbReference>
<dbReference type="Gene3D" id="2.40.70.10">
    <property type="entry name" value="Acid Proteases"/>
    <property type="match status" value="2"/>
</dbReference>
<name>A0ABR1FZ19_AURAN</name>
<dbReference type="PROSITE" id="PS00141">
    <property type="entry name" value="ASP_PROTEASE"/>
    <property type="match status" value="2"/>
</dbReference>
<comment type="caution">
    <text evidence="1">The sequence shown here is derived from an EMBL/GenBank/DDBJ whole genome shotgun (WGS) entry which is preliminary data.</text>
</comment>
<keyword evidence="2" id="KW-1185">Reference proteome</keyword>
<dbReference type="InterPro" id="IPR001969">
    <property type="entry name" value="Aspartic_peptidase_AS"/>
</dbReference>
<dbReference type="CDD" id="cd05471">
    <property type="entry name" value="pepsin_like"/>
    <property type="match status" value="1"/>
</dbReference>
<dbReference type="Pfam" id="PF00026">
    <property type="entry name" value="Asp"/>
    <property type="match status" value="1"/>
</dbReference>
<proteinExistence type="predicted"/>
<reference evidence="1 2" key="1">
    <citation type="submission" date="2024-03" db="EMBL/GenBank/DDBJ databases">
        <title>Aureococcus anophagefferens CCMP1851 and Kratosvirus quantuckense: Draft genome of a second virus-susceptible host strain in the model system.</title>
        <authorList>
            <person name="Chase E."/>
            <person name="Truchon A.R."/>
            <person name="Schepens W."/>
            <person name="Wilhelm S.W."/>
        </authorList>
    </citation>
    <scope>NUCLEOTIDE SEQUENCE [LARGE SCALE GENOMIC DNA]</scope>
    <source>
        <strain evidence="1 2">CCMP1851</strain>
    </source>
</reference>
<dbReference type="InterPro" id="IPR001461">
    <property type="entry name" value="Aspartic_peptidase_A1"/>
</dbReference>
<accession>A0ABR1FZ19</accession>
<evidence type="ECO:0000313" key="2">
    <source>
        <dbReference type="Proteomes" id="UP001363151"/>
    </source>
</evidence>
<gene>
    <name evidence="1" type="ORF">SO694_00059260</name>
</gene>
<evidence type="ECO:0000313" key="1">
    <source>
        <dbReference type="EMBL" id="KAK7241423.1"/>
    </source>
</evidence>
<organism evidence="1 2">
    <name type="scientific">Aureococcus anophagefferens</name>
    <name type="common">Harmful bloom alga</name>
    <dbReference type="NCBI Taxonomy" id="44056"/>
    <lineage>
        <taxon>Eukaryota</taxon>
        <taxon>Sar</taxon>
        <taxon>Stramenopiles</taxon>
        <taxon>Ochrophyta</taxon>
        <taxon>Pelagophyceae</taxon>
        <taxon>Pelagomonadales</taxon>
        <taxon>Pelagomonadaceae</taxon>
        <taxon>Aureococcus</taxon>
    </lineage>
</organism>
<dbReference type="InterPro" id="IPR034164">
    <property type="entry name" value="Pepsin-like_dom"/>
</dbReference>
<dbReference type="KEGG" id="aaf:AURANDRAFT_62572"/>